<reference evidence="2 3" key="1">
    <citation type="journal article" date="2023" name="Virus Evol.">
        <title>Computational host range prediction-The good, the bad, and the ugly.</title>
        <authorList>
            <person name="Howell A.A."/>
            <person name="Versoza C.J."/>
            <person name="Pfeifer S.P."/>
        </authorList>
    </citation>
    <scope>NUCLEOTIDE SEQUENCE [LARGE SCALE GENOMIC DNA]</scope>
    <source>
        <strain evidence="2 3">1610/1b</strain>
    </source>
</reference>
<dbReference type="RefSeq" id="WP_066162514.1">
    <property type="nucleotide sequence ID" value="NZ_CP136137.1"/>
</dbReference>
<name>A0ABZ2TYA1_9ACTN</name>
<gene>
    <name evidence="2" type="ORF">RVF87_15105</name>
</gene>
<keyword evidence="3" id="KW-1185">Reference proteome</keyword>
<protein>
    <recommendedName>
        <fullName evidence="4">DUF559 domain-containing protein</fullName>
    </recommendedName>
</protein>
<feature type="region of interest" description="Disordered" evidence="1">
    <location>
        <begin position="14"/>
        <end position="34"/>
    </location>
</feature>
<proteinExistence type="predicted"/>
<dbReference type="Proteomes" id="UP001479933">
    <property type="component" value="Chromosome"/>
</dbReference>
<evidence type="ECO:0008006" key="4">
    <source>
        <dbReference type="Google" id="ProtNLM"/>
    </source>
</evidence>
<organism evidence="2 3">
    <name type="scientific">Gordonia hydrophobica</name>
    <dbReference type="NCBI Taxonomy" id="40516"/>
    <lineage>
        <taxon>Bacteria</taxon>
        <taxon>Bacillati</taxon>
        <taxon>Actinomycetota</taxon>
        <taxon>Actinomycetes</taxon>
        <taxon>Mycobacteriales</taxon>
        <taxon>Gordoniaceae</taxon>
        <taxon>Gordonia</taxon>
    </lineage>
</organism>
<dbReference type="EMBL" id="CP136137">
    <property type="protein sequence ID" value="WYY06390.1"/>
    <property type="molecule type" value="Genomic_DNA"/>
</dbReference>
<sequence>MAETAAIAWRSATESPGLPTSIRQSGTAVGRHGFRDVEDPKWDVIVELDGRLYHDGPAAQDADMERDLDAAVFASKRTLRQGWGQTVERACRTAGKVGRELNNHGWPGTTTPCGPDCHGGFA</sequence>
<accession>A0ABZ2TYA1</accession>
<evidence type="ECO:0000313" key="2">
    <source>
        <dbReference type="EMBL" id="WYY06390.1"/>
    </source>
</evidence>
<evidence type="ECO:0000256" key="1">
    <source>
        <dbReference type="SAM" id="MobiDB-lite"/>
    </source>
</evidence>
<evidence type="ECO:0000313" key="3">
    <source>
        <dbReference type="Proteomes" id="UP001479933"/>
    </source>
</evidence>